<dbReference type="Pfam" id="PF00512">
    <property type="entry name" value="HisKA"/>
    <property type="match status" value="1"/>
</dbReference>
<dbReference type="SUPFAM" id="SSF55874">
    <property type="entry name" value="ATPase domain of HSP90 chaperone/DNA topoisomerase II/histidine kinase"/>
    <property type="match status" value="1"/>
</dbReference>
<evidence type="ECO:0000256" key="7">
    <source>
        <dbReference type="SAM" id="Phobius"/>
    </source>
</evidence>
<dbReference type="CDD" id="cd00075">
    <property type="entry name" value="HATPase"/>
    <property type="match status" value="1"/>
</dbReference>
<evidence type="ECO:0000313" key="9">
    <source>
        <dbReference type="EMBL" id="HJF93095.1"/>
    </source>
</evidence>
<evidence type="ECO:0000256" key="4">
    <source>
        <dbReference type="ARBA" id="ARBA00022679"/>
    </source>
</evidence>
<dbReference type="SUPFAM" id="SSF47384">
    <property type="entry name" value="Homodimeric domain of signal transducing histidine kinase"/>
    <property type="match status" value="1"/>
</dbReference>
<evidence type="ECO:0000256" key="3">
    <source>
        <dbReference type="ARBA" id="ARBA00022553"/>
    </source>
</evidence>
<evidence type="ECO:0000256" key="2">
    <source>
        <dbReference type="ARBA" id="ARBA00012438"/>
    </source>
</evidence>
<keyword evidence="5 9" id="KW-0418">Kinase</keyword>
<dbReference type="SMART" id="SM00387">
    <property type="entry name" value="HATPase_c"/>
    <property type="match status" value="1"/>
</dbReference>
<feature type="transmembrane region" description="Helical" evidence="7">
    <location>
        <begin position="138"/>
        <end position="156"/>
    </location>
</feature>
<evidence type="ECO:0000256" key="6">
    <source>
        <dbReference type="ARBA" id="ARBA00023012"/>
    </source>
</evidence>
<reference evidence="9" key="1">
    <citation type="journal article" date="2021" name="PeerJ">
        <title>Extensive microbial diversity within the chicken gut microbiome revealed by metagenomics and culture.</title>
        <authorList>
            <person name="Gilroy R."/>
            <person name="Ravi A."/>
            <person name="Getino M."/>
            <person name="Pursley I."/>
            <person name="Horton D.L."/>
            <person name="Alikhan N.F."/>
            <person name="Baker D."/>
            <person name="Gharbi K."/>
            <person name="Hall N."/>
            <person name="Watson M."/>
            <person name="Adriaenssens E.M."/>
            <person name="Foster-Nyarko E."/>
            <person name="Jarju S."/>
            <person name="Secka A."/>
            <person name="Antonio M."/>
            <person name="Oren A."/>
            <person name="Chaudhuri R.R."/>
            <person name="La Ragione R."/>
            <person name="Hildebrand F."/>
            <person name="Pallen M.J."/>
        </authorList>
    </citation>
    <scope>NUCLEOTIDE SEQUENCE</scope>
    <source>
        <strain evidence="9">CHK55-1828</strain>
    </source>
</reference>
<keyword evidence="7" id="KW-1133">Transmembrane helix</keyword>
<name>A0A921HZ43_9BACT</name>
<dbReference type="PANTHER" id="PTHR43711:SF1">
    <property type="entry name" value="HISTIDINE KINASE 1"/>
    <property type="match status" value="1"/>
</dbReference>
<dbReference type="Gene3D" id="3.30.565.10">
    <property type="entry name" value="Histidine kinase-like ATPase, C-terminal domain"/>
    <property type="match status" value="1"/>
</dbReference>
<dbReference type="InterPro" id="IPR050736">
    <property type="entry name" value="Sensor_HK_Regulatory"/>
</dbReference>
<evidence type="ECO:0000313" key="10">
    <source>
        <dbReference type="Proteomes" id="UP000717835"/>
    </source>
</evidence>
<evidence type="ECO:0000256" key="1">
    <source>
        <dbReference type="ARBA" id="ARBA00000085"/>
    </source>
</evidence>
<dbReference type="InterPro" id="IPR003594">
    <property type="entry name" value="HATPase_dom"/>
</dbReference>
<proteinExistence type="predicted"/>
<keyword evidence="7" id="KW-0472">Membrane</keyword>
<comment type="catalytic activity">
    <reaction evidence="1">
        <text>ATP + protein L-histidine = ADP + protein N-phospho-L-histidine.</text>
        <dbReference type="EC" id="2.7.13.3"/>
    </reaction>
</comment>
<sequence>MSKSYYILLTLVAAAIAVFFLGRWTGMGLGLNSQRVTRTVHEAWCRTDDRHALCPEAGLDSLFHQQLREGGLRRLRFRLDTVSLSGDSTVVLRSALRYFDDYERELEQRRTFVIPLDSLQGVRARLLNLRAETVGAQLYYLLGTVAGFFLLAYGIFKQVDIIQRQDKLSQMREDFSYAMVHDMKTPISTLLMAARNLRSGRLDDKPERKREHFDLLERESLHLLDLTNRVLTLSKMEHHQLLLTRDWHPLRPAVDDLIQVFEAKATKPVTFHTDLQSEEVYADLEYLKEALSNLIDNALKYSKDTVEVRIASRREAGFVRISVRDNGIGIPLAAQRTIFDKFERVLPRDDGSGQKKISGFGLGLNYVMNVAREHGGYVSVESVQGRFSEFTMSLPLPQEPLATFR</sequence>
<dbReference type="SMART" id="SM00388">
    <property type="entry name" value="HisKA"/>
    <property type="match status" value="1"/>
</dbReference>
<dbReference type="PROSITE" id="PS50109">
    <property type="entry name" value="HIS_KIN"/>
    <property type="match status" value="1"/>
</dbReference>
<dbReference type="RefSeq" id="WP_276829114.1">
    <property type="nucleotide sequence ID" value="NZ_DYVX01000097.1"/>
</dbReference>
<feature type="transmembrane region" description="Helical" evidence="7">
    <location>
        <begin position="6"/>
        <end position="25"/>
    </location>
</feature>
<dbReference type="InterPro" id="IPR004358">
    <property type="entry name" value="Sig_transdc_His_kin-like_C"/>
</dbReference>
<keyword evidence="4" id="KW-0808">Transferase</keyword>
<dbReference type="GO" id="GO:0000155">
    <property type="term" value="F:phosphorelay sensor kinase activity"/>
    <property type="evidence" value="ECO:0007669"/>
    <property type="project" value="InterPro"/>
</dbReference>
<evidence type="ECO:0000256" key="5">
    <source>
        <dbReference type="ARBA" id="ARBA00022777"/>
    </source>
</evidence>
<reference evidence="9" key="2">
    <citation type="submission" date="2021-09" db="EMBL/GenBank/DDBJ databases">
        <authorList>
            <person name="Gilroy R."/>
        </authorList>
    </citation>
    <scope>NUCLEOTIDE SEQUENCE</scope>
    <source>
        <strain evidence="9">CHK55-1828</strain>
    </source>
</reference>
<evidence type="ECO:0000259" key="8">
    <source>
        <dbReference type="PROSITE" id="PS50109"/>
    </source>
</evidence>
<dbReference type="InterPro" id="IPR036097">
    <property type="entry name" value="HisK_dim/P_sf"/>
</dbReference>
<dbReference type="EMBL" id="DYVX01000097">
    <property type="protein sequence ID" value="HJF93095.1"/>
    <property type="molecule type" value="Genomic_DNA"/>
</dbReference>
<dbReference type="InterPro" id="IPR036890">
    <property type="entry name" value="HATPase_C_sf"/>
</dbReference>
<dbReference type="Gene3D" id="1.10.287.130">
    <property type="match status" value="1"/>
</dbReference>
<dbReference type="EC" id="2.7.13.3" evidence="2"/>
<keyword evidence="3" id="KW-0597">Phosphoprotein</keyword>
<gene>
    <name evidence="9" type="ORF">K8W02_12045</name>
</gene>
<keyword evidence="6" id="KW-0902">Two-component regulatory system</keyword>
<protein>
    <recommendedName>
        <fullName evidence="2">histidine kinase</fullName>
        <ecNumber evidence="2">2.7.13.3</ecNumber>
    </recommendedName>
</protein>
<comment type="caution">
    <text evidence="9">The sequence shown here is derived from an EMBL/GenBank/DDBJ whole genome shotgun (WGS) entry which is preliminary data.</text>
</comment>
<dbReference type="PANTHER" id="PTHR43711">
    <property type="entry name" value="TWO-COMPONENT HISTIDINE KINASE"/>
    <property type="match status" value="1"/>
</dbReference>
<dbReference type="AlphaFoldDB" id="A0A921HZ43"/>
<organism evidence="9 10">
    <name type="scientific">Mediterranea massiliensis</name>
    <dbReference type="NCBI Taxonomy" id="1841865"/>
    <lineage>
        <taxon>Bacteria</taxon>
        <taxon>Pseudomonadati</taxon>
        <taxon>Bacteroidota</taxon>
        <taxon>Bacteroidia</taxon>
        <taxon>Bacteroidales</taxon>
        <taxon>Bacteroidaceae</taxon>
        <taxon>Mediterranea</taxon>
    </lineage>
</organism>
<dbReference type="InterPro" id="IPR003661">
    <property type="entry name" value="HisK_dim/P_dom"/>
</dbReference>
<feature type="domain" description="Histidine kinase" evidence="8">
    <location>
        <begin position="178"/>
        <end position="398"/>
    </location>
</feature>
<dbReference type="Proteomes" id="UP000717835">
    <property type="component" value="Unassembled WGS sequence"/>
</dbReference>
<dbReference type="PRINTS" id="PR00344">
    <property type="entry name" value="BCTRLSENSOR"/>
</dbReference>
<dbReference type="CDD" id="cd00082">
    <property type="entry name" value="HisKA"/>
    <property type="match status" value="1"/>
</dbReference>
<dbReference type="InterPro" id="IPR005467">
    <property type="entry name" value="His_kinase_dom"/>
</dbReference>
<accession>A0A921HZ43</accession>
<keyword evidence="7" id="KW-0812">Transmembrane</keyword>
<dbReference type="Pfam" id="PF02518">
    <property type="entry name" value="HATPase_c"/>
    <property type="match status" value="1"/>
</dbReference>